<dbReference type="OrthoDB" id="3259529at2759"/>
<evidence type="ECO:0000313" key="2">
    <source>
        <dbReference type="Proteomes" id="UP000054481"/>
    </source>
</evidence>
<gene>
    <name evidence="1" type="ORF">HIM_07503</name>
</gene>
<organism evidence="1 2">
    <name type="scientific">Hirsutella minnesotensis 3608</name>
    <dbReference type="NCBI Taxonomy" id="1043627"/>
    <lineage>
        <taxon>Eukaryota</taxon>
        <taxon>Fungi</taxon>
        <taxon>Dikarya</taxon>
        <taxon>Ascomycota</taxon>
        <taxon>Pezizomycotina</taxon>
        <taxon>Sordariomycetes</taxon>
        <taxon>Hypocreomycetidae</taxon>
        <taxon>Hypocreales</taxon>
        <taxon>Ophiocordycipitaceae</taxon>
        <taxon>Hirsutella</taxon>
    </lineage>
</organism>
<dbReference type="EMBL" id="KQ030538">
    <property type="protein sequence ID" value="KJZ73119.1"/>
    <property type="molecule type" value="Genomic_DNA"/>
</dbReference>
<evidence type="ECO:0000313" key="1">
    <source>
        <dbReference type="EMBL" id="KJZ73119.1"/>
    </source>
</evidence>
<protein>
    <submittedName>
        <fullName evidence="1">Uncharacterized protein</fullName>
    </submittedName>
</protein>
<accession>A0A0F8A481</accession>
<proteinExistence type="predicted"/>
<dbReference type="AlphaFoldDB" id="A0A0F8A481"/>
<keyword evidence="2" id="KW-1185">Reference proteome</keyword>
<reference evidence="1 2" key="1">
    <citation type="journal article" date="2014" name="Genome Biol. Evol.">
        <title>Comparative genomics and transcriptomics analyses reveal divergent lifestyle features of nematode endoparasitic fungus Hirsutella minnesotensis.</title>
        <authorList>
            <person name="Lai Y."/>
            <person name="Liu K."/>
            <person name="Zhang X."/>
            <person name="Zhang X."/>
            <person name="Li K."/>
            <person name="Wang N."/>
            <person name="Shu C."/>
            <person name="Wu Y."/>
            <person name="Wang C."/>
            <person name="Bushley K.E."/>
            <person name="Xiang M."/>
            <person name="Liu X."/>
        </authorList>
    </citation>
    <scope>NUCLEOTIDE SEQUENCE [LARGE SCALE GENOMIC DNA]</scope>
    <source>
        <strain evidence="1 2">3608</strain>
    </source>
</reference>
<name>A0A0F8A481_9HYPO</name>
<sequence>MDLTPIKIIDHILKHHGVAMCVDLEICVSQPSSRTAAGLLCSTGLFEHLDTAAPFDNFTEYKRGIPRVRTTGWIMPSQTVAFFPASFYGLEPINEVILSPLGEPAFYISKELADADRKDIAAISFPRLAPFLKGLAQRFLSFQDDMAMIAVEQLVDGMNLDQAWLERHFNDREKALSDLILAQIKSKGGRIDYMSDNVITCYVVDQEEAENIRRIPGFDD</sequence>
<dbReference type="Proteomes" id="UP000054481">
    <property type="component" value="Unassembled WGS sequence"/>
</dbReference>